<gene>
    <name evidence="1" type="ORF">BO71DRAFT_405359</name>
</gene>
<proteinExistence type="predicted"/>
<protein>
    <submittedName>
        <fullName evidence="1">Uncharacterized protein</fullName>
    </submittedName>
</protein>
<evidence type="ECO:0000313" key="2">
    <source>
        <dbReference type="Proteomes" id="UP000247810"/>
    </source>
</evidence>
<accession>A0A319DZ04</accession>
<name>A0A319DZ04_9EURO</name>
<dbReference type="VEuPathDB" id="FungiDB:BO71DRAFT_405359"/>
<dbReference type="OrthoDB" id="4487035at2759"/>
<sequence>MPDLYSYLLFTLFPKFLSSRFILLFYIYPGTIIRPTINPKEAITTELNKSLPVLPERISGVNGLVCDIAVNRMQMCVENLSKVNTGFEEKITGKNALKHWVLYLSWRQARYLYELKNKILYELLIWCYTDVCKMLQDAISAPKYKNAASATSKKPKNAAPAKIRSSSYRGRVYGEHYLFRSLIYSYIPARLQ</sequence>
<dbReference type="Proteomes" id="UP000247810">
    <property type="component" value="Unassembled WGS sequence"/>
</dbReference>
<dbReference type="AlphaFoldDB" id="A0A319DZ04"/>
<reference evidence="1 2" key="1">
    <citation type="submission" date="2018-02" db="EMBL/GenBank/DDBJ databases">
        <title>The genomes of Aspergillus section Nigri reveals drivers in fungal speciation.</title>
        <authorList>
            <consortium name="DOE Joint Genome Institute"/>
            <person name="Vesth T.C."/>
            <person name="Nybo J."/>
            <person name="Theobald S."/>
            <person name="Brandl J."/>
            <person name="Frisvad J.C."/>
            <person name="Nielsen K.F."/>
            <person name="Lyhne E.K."/>
            <person name="Kogle M.E."/>
            <person name="Kuo A."/>
            <person name="Riley R."/>
            <person name="Clum A."/>
            <person name="Nolan M."/>
            <person name="Lipzen A."/>
            <person name="Salamov A."/>
            <person name="Henrissat B."/>
            <person name="Wiebenga A."/>
            <person name="De vries R.P."/>
            <person name="Grigoriev I.V."/>
            <person name="Mortensen U.H."/>
            <person name="Andersen M.R."/>
            <person name="Baker S.E."/>
        </authorList>
    </citation>
    <scope>NUCLEOTIDE SEQUENCE [LARGE SCALE GENOMIC DNA]</scope>
    <source>
        <strain evidence="1 2">CBS 707.79</strain>
    </source>
</reference>
<keyword evidence="2" id="KW-1185">Reference proteome</keyword>
<dbReference type="EMBL" id="KZ825802">
    <property type="protein sequence ID" value="PYH99437.1"/>
    <property type="molecule type" value="Genomic_DNA"/>
</dbReference>
<organism evidence="1 2">
    <name type="scientific">Aspergillus ellipticus CBS 707.79</name>
    <dbReference type="NCBI Taxonomy" id="1448320"/>
    <lineage>
        <taxon>Eukaryota</taxon>
        <taxon>Fungi</taxon>
        <taxon>Dikarya</taxon>
        <taxon>Ascomycota</taxon>
        <taxon>Pezizomycotina</taxon>
        <taxon>Eurotiomycetes</taxon>
        <taxon>Eurotiomycetidae</taxon>
        <taxon>Eurotiales</taxon>
        <taxon>Aspergillaceae</taxon>
        <taxon>Aspergillus</taxon>
        <taxon>Aspergillus subgen. Circumdati</taxon>
    </lineage>
</organism>
<evidence type="ECO:0000313" key="1">
    <source>
        <dbReference type="EMBL" id="PYH99437.1"/>
    </source>
</evidence>